<dbReference type="KEGG" id="ada:A5CPEGH6_22180"/>
<dbReference type="Proteomes" id="UP000319374">
    <property type="component" value="Chromosome"/>
</dbReference>
<dbReference type="InterPro" id="IPR011467">
    <property type="entry name" value="DUF1573"/>
</dbReference>
<dbReference type="PANTHER" id="PTHR37833:SF1">
    <property type="entry name" value="SIGNAL PEPTIDE PROTEIN"/>
    <property type="match status" value="1"/>
</dbReference>
<dbReference type="AlphaFoldDB" id="A0A4Y1X339"/>
<gene>
    <name evidence="1" type="ORF">A5CPEGH6_22180</name>
</gene>
<evidence type="ECO:0000313" key="2">
    <source>
        <dbReference type="Proteomes" id="UP000319374"/>
    </source>
</evidence>
<name>A0A4Y1X339_9BACT</name>
<dbReference type="Pfam" id="PF07610">
    <property type="entry name" value="DUF1573"/>
    <property type="match status" value="1"/>
</dbReference>
<dbReference type="InterPro" id="IPR013783">
    <property type="entry name" value="Ig-like_fold"/>
</dbReference>
<evidence type="ECO:0000313" key="1">
    <source>
        <dbReference type="EMBL" id="BBL07580.1"/>
    </source>
</evidence>
<dbReference type="EMBL" id="AP019736">
    <property type="protein sequence ID" value="BBL07580.1"/>
    <property type="molecule type" value="Genomic_DNA"/>
</dbReference>
<keyword evidence="2" id="KW-1185">Reference proteome</keyword>
<dbReference type="Gene3D" id="2.60.40.10">
    <property type="entry name" value="Immunoglobulins"/>
    <property type="match status" value="1"/>
</dbReference>
<evidence type="ECO:0008006" key="3">
    <source>
        <dbReference type="Google" id="ProtNLM"/>
    </source>
</evidence>
<protein>
    <recommendedName>
        <fullName evidence="3">DUF1573 domain-containing protein</fullName>
    </recommendedName>
</protein>
<sequence>MATANLAALEETVDMESRETDADEVLLFDGGTVDLGELPLGGSREVRVGARNGSDKPVVVVEAYSSCDCTQVTYDRKPVQPGEKVFFTVRFSAEQPGTFFKKIAVRHSASDKPVTFAVQGIVTDE</sequence>
<reference evidence="2" key="1">
    <citation type="submission" date="2019-06" db="EMBL/GenBank/DDBJ databases">
        <title>Alistipes onderdonkii subsp. vulgaris subsp. nov., Alistipes dispar sp. nov. and Alistipes communis sp. nov., isolated from human faeces, and creation of Alistipes onderdonkii subsp. onderdonkii subsp. nov.</title>
        <authorList>
            <person name="Sakamoto M."/>
            <person name="Ikeyama N."/>
            <person name="Ogata Y."/>
            <person name="Suda W."/>
            <person name="Iino T."/>
            <person name="Hattori M."/>
            <person name="Ohkuma M."/>
        </authorList>
    </citation>
    <scope>NUCLEOTIDE SEQUENCE [LARGE SCALE GENOMIC DNA]</scope>
    <source>
        <strain evidence="2">5CPEGH6</strain>
    </source>
</reference>
<organism evidence="1 2">
    <name type="scientific">Alistipes dispar</name>
    <dbReference type="NCBI Taxonomy" id="2585119"/>
    <lineage>
        <taxon>Bacteria</taxon>
        <taxon>Pseudomonadati</taxon>
        <taxon>Bacteroidota</taxon>
        <taxon>Bacteroidia</taxon>
        <taxon>Bacteroidales</taxon>
        <taxon>Rikenellaceae</taxon>
        <taxon>Alistipes</taxon>
    </lineage>
</organism>
<accession>A0A4Y1X339</accession>
<proteinExistence type="predicted"/>
<dbReference type="PANTHER" id="PTHR37833">
    <property type="entry name" value="LIPOPROTEIN-RELATED"/>
    <property type="match status" value="1"/>
</dbReference>